<organism evidence="2 3">
    <name type="scientific">Cocleimonas flava</name>
    <dbReference type="NCBI Taxonomy" id="634765"/>
    <lineage>
        <taxon>Bacteria</taxon>
        <taxon>Pseudomonadati</taxon>
        <taxon>Pseudomonadota</taxon>
        <taxon>Gammaproteobacteria</taxon>
        <taxon>Thiotrichales</taxon>
        <taxon>Thiotrichaceae</taxon>
        <taxon>Cocleimonas</taxon>
    </lineage>
</organism>
<reference evidence="2 3" key="1">
    <citation type="submission" date="2019-03" db="EMBL/GenBank/DDBJ databases">
        <title>Genomic Encyclopedia of Type Strains, Phase IV (KMG-IV): sequencing the most valuable type-strain genomes for metagenomic binning, comparative biology and taxonomic classification.</title>
        <authorList>
            <person name="Goeker M."/>
        </authorList>
    </citation>
    <scope>NUCLEOTIDE SEQUENCE [LARGE SCALE GENOMIC DNA]</scope>
    <source>
        <strain evidence="2 3">DSM 24830</strain>
    </source>
</reference>
<name>A0A4R1F7Y5_9GAMM</name>
<feature type="signal peptide" evidence="1">
    <location>
        <begin position="1"/>
        <end position="19"/>
    </location>
</feature>
<gene>
    <name evidence="2" type="ORF">EV695_0643</name>
</gene>
<dbReference type="RefSeq" id="WP_131904458.1">
    <property type="nucleotide sequence ID" value="NZ_BAAAFU010000008.1"/>
</dbReference>
<keyword evidence="1" id="KW-0732">Signal</keyword>
<sequence>MKAAINLTLGLALSLGLVACGSVETKGDGTNNASVKKESVANYYSGYFFDAAISGLNVVPLKNKASKPKMKNYIRYDNVRWQLTGKVDGGIVVRVRENARSANTIGTIKGKPQVSFIALEGQRKSTVARLSKSKDVFVDGSGVVSSKNYATDNRLPAGAYIIRIKVHGTENWDRKEVYIEVK</sequence>
<evidence type="ECO:0000256" key="1">
    <source>
        <dbReference type="SAM" id="SignalP"/>
    </source>
</evidence>
<dbReference type="Proteomes" id="UP000294887">
    <property type="component" value="Unassembled WGS sequence"/>
</dbReference>
<evidence type="ECO:0000313" key="3">
    <source>
        <dbReference type="Proteomes" id="UP000294887"/>
    </source>
</evidence>
<evidence type="ECO:0008006" key="4">
    <source>
        <dbReference type="Google" id="ProtNLM"/>
    </source>
</evidence>
<protein>
    <recommendedName>
        <fullName evidence="4">Lipoprotein</fullName>
    </recommendedName>
</protein>
<keyword evidence="3" id="KW-1185">Reference proteome</keyword>
<dbReference type="AlphaFoldDB" id="A0A4R1F7Y5"/>
<dbReference type="EMBL" id="SMFQ01000002">
    <property type="protein sequence ID" value="TCJ88784.1"/>
    <property type="molecule type" value="Genomic_DNA"/>
</dbReference>
<comment type="caution">
    <text evidence="2">The sequence shown here is derived from an EMBL/GenBank/DDBJ whole genome shotgun (WGS) entry which is preliminary data.</text>
</comment>
<accession>A0A4R1F7Y5</accession>
<proteinExistence type="predicted"/>
<evidence type="ECO:0000313" key="2">
    <source>
        <dbReference type="EMBL" id="TCJ88784.1"/>
    </source>
</evidence>
<dbReference type="PROSITE" id="PS51257">
    <property type="entry name" value="PROKAR_LIPOPROTEIN"/>
    <property type="match status" value="1"/>
</dbReference>
<feature type="chain" id="PRO_5020948411" description="Lipoprotein" evidence="1">
    <location>
        <begin position="20"/>
        <end position="182"/>
    </location>
</feature>